<feature type="region of interest" description="Disordered" evidence="11">
    <location>
        <begin position="489"/>
        <end position="510"/>
    </location>
</feature>
<protein>
    <recommendedName>
        <fullName evidence="10">General negative regulator of transcription subunit</fullName>
    </recommendedName>
</protein>
<evidence type="ECO:0000256" key="2">
    <source>
        <dbReference type="ARBA" id="ARBA00004496"/>
    </source>
</evidence>
<feature type="domain" description="NOT2/NOT3/NOT5 C-terminal" evidence="13">
    <location>
        <begin position="482"/>
        <end position="613"/>
    </location>
</feature>
<evidence type="ECO:0000256" key="4">
    <source>
        <dbReference type="ARBA" id="ARBA00022490"/>
    </source>
</evidence>
<evidence type="ECO:0000259" key="13">
    <source>
        <dbReference type="Pfam" id="PF04153"/>
    </source>
</evidence>
<name>A0A1V2LC51_CYBFA</name>
<dbReference type="Pfam" id="PF04065">
    <property type="entry name" value="Not3"/>
    <property type="match status" value="1"/>
</dbReference>
<evidence type="ECO:0000256" key="10">
    <source>
        <dbReference type="PIRNR" id="PIRNR005290"/>
    </source>
</evidence>
<comment type="subcellular location">
    <subcellularLocation>
        <location evidence="2 10">Cytoplasm</location>
    </subcellularLocation>
    <subcellularLocation>
        <location evidence="1 10">Nucleus</location>
    </subcellularLocation>
</comment>
<evidence type="ECO:0000256" key="5">
    <source>
        <dbReference type="ARBA" id="ARBA00022491"/>
    </source>
</evidence>
<dbReference type="InterPro" id="IPR007207">
    <property type="entry name" value="Not_N"/>
</dbReference>
<dbReference type="GO" id="GO:0006355">
    <property type="term" value="P:regulation of DNA-templated transcription"/>
    <property type="evidence" value="ECO:0007669"/>
    <property type="project" value="InterPro"/>
</dbReference>
<keyword evidence="10" id="KW-0010">Activator</keyword>
<dbReference type="GO" id="GO:0000289">
    <property type="term" value="P:nuclear-transcribed mRNA poly(A) tail shortening"/>
    <property type="evidence" value="ECO:0007669"/>
    <property type="project" value="UniProtKB-ARBA"/>
</dbReference>
<keyword evidence="9 10" id="KW-0539">Nucleus</keyword>
<feature type="region of interest" description="Disordered" evidence="11">
    <location>
        <begin position="257"/>
        <end position="311"/>
    </location>
</feature>
<dbReference type="STRING" id="36022.A0A1V2LC51"/>
<evidence type="ECO:0000256" key="7">
    <source>
        <dbReference type="ARBA" id="ARBA00023015"/>
    </source>
</evidence>
<sequence>MAQRKLQQEIDKVFKKVKEGLEVFDMYYDKLQMCESQPQKEKLESDLKKEIKKLQRQRDQIKNWASGNDVKDKKPLLENRRMIENAMERFKEVEKNMKTKAFSKEGLNMQRIDPKQKEKEETSEFLQLMLDELERQNEKHEALIDQVQSSGKKGKRLDSSKQSEVDDLQEKIDRNHWHQEKLEQILRMIANDALDCEKVNELQEDIQYYVDSNEDADFLEDEFLYEDLDLDNIEESYGTVGEFPTIHQDDFMETATASNTPKKNSVSGSSTQNTAPSTAGSSVQPPHPPVATPSKVAPPPGSATPSKNVLNTPATAVPPIAMNLKPALPQKTELKYASVASAAVAHSNHNTPKTASAILNSASANGSSTSLSKSVQQSPVVPPPGLGAPSTTTTPVISYANISSKVPDLVPTPIREVEEPKEDGSVDSKRNEAIAKLLGREAIQKDATGDAIADLIEPYSQVKDYLMNPAPFEEISKILETSLLNCPDSLDSDKPRSYRPQNPHPSPIHYPQDPLPELSFTSIVSKLDISTLFFNFYYNQGDYIQILSARELVKKGWQFDKISQKWYQEVEEIQPPSLIGEQLTGPEKRIAWKYFDNEGVWLPRRKDDFDVEKVEWTTTF</sequence>
<dbReference type="VEuPathDB" id="FungiDB:BON22_0115"/>
<dbReference type="InterPro" id="IPR012270">
    <property type="entry name" value="CCR4-NOT_su3/5"/>
</dbReference>
<dbReference type="EMBL" id="MPUK01000001">
    <property type="protein sequence ID" value="ONH69443.1"/>
    <property type="molecule type" value="Genomic_DNA"/>
</dbReference>
<evidence type="ECO:0000256" key="6">
    <source>
        <dbReference type="ARBA" id="ARBA00022553"/>
    </source>
</evidence>
<dbReference type="PANTHER" id="PTHR23326">
    <property type="entry name" value="CCR4 NOT-RELATED"/>
    <property type="match status" value="1"/>
</dbReference>
<dbReference type="InterPro" id="IPR038635">
    <property type="entry name" value="CCR4-NOT_su2/3/5_C_sf"/>
</dbReference>
<comment type="function">
    <text evidence="10">Acts as component of the CCR4-NOT core complex, which in the nucleus seems to be a general transcription factor, and in the cytoplasm the major mRNA deadenylase involved in mRNA turnover. The NOT protein subcomplex negatively regulates the basal and activated transcription of many genes. Preferentially affects TC-type TATA element-dependent transcription. Could directly or indirectly inhibit component(s) of the general transcription machinery.</text>
</comment>
<gene>
    <name evidence="14" type="ORF">BON22_0115</name>
</gene>
<evidence type="ECO:0000256" key="9">
    <source>
        <dbReference type="ARBA" id="ARBA00023242"/>
    </source>
</evidence>
<feature type="compositionally biased region" description="Polar residues" evidence="11">
    <location>
        <begin position="257"/>
        <end position="284"/>
    </location>
</feature>
<keyword evidence="5 10" id="KW-0678">Repressor</keyword>
<proteinExistence type="inferred from homology"/>
<evidence type="ECO:0000313" key="15">
    <source>
        <dbReference type="Proteomes" id="UP000189513"/>
    </source>
</evidence>
<evidence type="ECO:0000259" key="12">
    <source>
        <dbReference type="Pfam" id="PF04065"/>
    </source>
</evidence>
<evidence type="ECO:0000256" key="11">
    <source>
        <dbReference type="SAM" id="MobiDB-lite"/>
    </source>
</evidence>
<comment type="caution">
    <text evidence="14">The sequence shown here is derived from an EMBL/GenBank/DDBJ whole genome shotgun (WGS) entry which is preliminary data.</text>
</comment>
<dbReference type="GO" id="GO:0005634">
    <property type="term" value="C:nucleus"/>
    <property type="evidence" value="ECO:0007669"/>
    <property type="project" value="UniProtKB-SubCell"/>
</dbReference>
<keyword evidence="8 10" id="KW-0804">Transcription</keyword>
<evidence type="ECO:0000256" key="1">
    <source>
        <dbReference type="ARBA" id="ARBA00004123"/>
    </source>
</evidence>
<keyword evidence="6" id="KW-0597">Phosphoprotein</keyword>
<organism evidence="14 15">
    <name type="scientific">Cyberlindnera fabianii</name>
    <name type="common">Yeast</name>
    <name type="synonym">Hansenula fabianii</name>
    <dbReference type="NCBI Taxonomy" id="36022"/>
    <lineage>
        <taxon>Eukaryota</taxon>
        <taxon>Fungi</taxon>
        <taxon>Dikarya</taxon>
        <taxon>Ascomycota</taxon>
        <taxon>Saccharomycotina</taxon>
        <taxon>Saccharomycetes</taxon>
        <taxon>Phaffomycetales</taxon>
        <taxon>Phaffomycetaceae</taxon>
        <taxon>Cyberlindnera</taxon>
    </lineage>
</organism>
<dbReference type="GO" id="GO:0030015">
    <property type="term" value="C:CCR4-NOT core complex"/>
    <property type="evidence" value="ECO:0007669"/>
    <property type="project" value="UniProtKB-UniRule"/>
</dbReference>
<dbReference type="InterPro" id="IPR007282">
    <property type="entry name" value="NOT2/3/5_C"/>
</dbReference>
<keyword evidence="4 10" id="KW-0963">Cytoplasm</keyword>
<feature type="compositionally biased region" description="Basic and acidic residues" evidence="11">
    <location>
        <begin position="156"/>
        <end position="168"/>
    </location>
</feature>
<dbReference type="Proteomes" id="UP000189513">
    <property type="component" value="Unassembled WGS sequence"/>
</dbReference>
<evidence type="ECO:0000256" key="3">
    <source>
        <dbReference type="ARBA" id="ARBA00007682"/>
    </source>
</evidence>
<dbReference type="Pfam" id="PF04153">
    <property type="entry name" value="NOT2_3_5_C"/>
    <property type="match status" value="1"/>
</dbReference>
<evidence type="ECO:0000256" key="8">
    <source>
        <dbReference type="ARBA" id="ARBA00023163"/>
    </source>
</evidence>
<keyword evidence="15" id="KW-1185">Reference proteome</keyword>
<evidence type="ECO:0000313" key="14">
    <source>
        <dbReference type="EMBL" id="ONH69443.1"/>
    </source>
</evidence>
<reference evidence="15" key="1">
    <citation type="journal article" date="2017" name="Genome Announc.">
        <title>Genome sequences of Cyberlindnera fabianii 65, Pichia kudriavzevii 129, and Saccharomyces cerevisiae 131 isolated from fermented masau fruits in Zimbabwe.</title>
        <authorList>
            <person name="van Rijswijck I.M.H."/>
            <person name="Derks M.F.L."/>
            <person name="Abee T."/>
            <person name="de Ridder D."/>
            <person name="Smid E.J."/>
        </authorList>
    </citation>
    <scope>NUCLEOTIDE SEQUENCE [LARGE SCALE GENOMIC DNA]</scope>
    <source>
        <strain evidence="15">65</strain>
    </source>
</reference>
<feature type="region of interest" description="Disordered" evidence="11">
    <location>
        <begin position="144"/>
        <end position="168"/>
    </location>
</feature>
<accession>A0A1V2LC51</accession>
<dbReference type="AlphaFoldDB" id="A0A1V2LC51"/>
<comment type="similarity">
    <text evidence="3 10">Belongs to the CNOT2/3/5 family.</text>
</comment>
<keyword evidence="7 10" id="KW-0805">Transcription regulation</keyword>
<dbReference type="Gene3D" id="2.30.30.1020">
    <property type="entry name" value="CCR4-NOT complex subunit 2/3/5, C-terminal domain"/>
    <property type="match status" value="1"/>
</dbReference>
<dbReference type="GO" id="GO:0000932">
    <property type="term" value="C:P-body"/>
    <property type="evidence" value="ECO:0007669"/>
    <property type="project" value="UniProtKB-UniRule"/>
</dbReference>
<dbReference type="OMA" id="YKPQTPY"/>
<feature type="compositionally biased region" description="Pro residues" evidence="11">
    <location>
        <begin position="285"/>
        <end position="302"/>
    </location>
</feature>
<feature type="domain" description="CCR4-Not complex component Not N-terminal" evidence="12">
    <location>
        <begin position="3"/>
        <end position="231"/>
    </location>
</feature>
<dbReference type="InterPro" id="IPR040168">
    <property type="entry name" value="Not2/3/5"/>
</dbReference>
<dbReference type="PIRSF" id="PIRSF005290">
    <property type="entry name" value="NOT_su_3_5"/>
    <property type="match status" value="1"/>
</dbReference>